<organism evidence="1 2">
    <name type="scientific">Candidatus Scatomorpha intestinavium</name>
    <dbReference type="NCBI Taxonomy" id="2840922"/>
    <lineage>
        <taxon>Bacteria</taxon>
        <taxon>Bacillati</taxon>
        <taxon>Bacillota</taxon>
        <taxon>Clostridia</taxon>
        <taxon>Eubacteriales</taxon>
        <taxon>Candidatus Scatomorpha</taxon>
    </lineage>
</organism>
<sequence>FGRSIDRIGVENFIAQLKSDDILDRKQEILDAKLHLSGGATC</sequence>
<reference evidence="1" key="1">
    <citation type="submission" date="2020-10" db="EMBL/GenBank/DDBJ databases">
        <authorList>
            <person name="Gilroy R."/>
        </authorList>
    </citation>
    <scope>NUCLEOTIDE SEQUENCE</scope>
    <source>
        <strain evidence="1">ChiBcolR7-354</strain>
    </source>
</reference>
<reference evidence="1" key="2">
    <citation type="journal article" date="2021" name="PeerJ">
        <title>Extensive microbial diversity within the chicken gut microbiome revealed by metagenomics and culture.</title>
        <authorList>
            <person name="Gilroy R."/>
            <person name="Ravi A."/>
            <person name="Getino M."/>
            <person name="Pursley I."/>
            <person name="Horton D.L."/>
            <person name="Alikhan N.F."/>
            <person name="Baker D."/>
            <person name="Gharbi K."/>
            <person name="Hall N."/>
            <person name="Watson M."/>
            <person name="Adriaenssens E.M."/>
            <person name="Foster-Nyarko E."/>
            <person name="Jarju S."/>
            <person name="Secka A."/>
            <person name="Antonio M."/>
            <person name="Oren A."/>
            <person name="Chaudhuri R.R."/>
            <person name="La Ragione R."/>
            <person name="Hildebrand F."/>
            <person name="Pallen M.J."/>
        </authorList>
    </citation>
    <scope>NUCLEOTIDE SEQUENCE</scope>
    <source>
        <strain evidence="1">ChiBcolR7-354</strain>
    </source>
</reference>
<evidence type="ECO:0000313" key="2">
    <source>
        <dbReference type="Proteomes" id="UP000824262"/>
    </source>
</evidence>
<proteinExistence type="predicted"/>
<comment type="caution">
    <text evidence="1">The sequence shown here is derived from an EMBL/GenBank/DDBJ whole genome shotgun (WGS) entry which is preliminary data.</text>
</comment>
<gene>
    <name evidence="1" type="ORF">IAB77_00985</name>
</gene>
<dbReference type="AlphaFoldDB" id="A0A9D0ZCN2"/>
<evidence type="ECO:0000313" key="1">
    <source>
        <dbReference type="EMBL" id="HIQ77816.1"/>
    </source>
</evidence>
<name>A0A9D0ZCN2_9FIRM</name>
<dbReference type="Proteomes" id="UP000824262">
    <property type="component" value="Unassembled WGS sequence"/>
</dbReference>
<dbReference type="EMBL" id="DVGA01000013">
    <property type="protein sequence ID" value="HIQ77816.1"/>
    <property type="molecule type" value="Genomic_DNA"/>
</dbReference>
<protein>
    <submittedName>
        <fullName evidence="1">(4Fe-4S)-binding protein</fullName>
    </submittedName>
</protein>
<accession>A0A9D0ZCN2</accession>
<feature type="non-terminal residue" evidence="1">
    <location>
        <position position="1"/>
    </location>
</feature>